<feature type="region of interest" description="Disordered" evidence="1">
    <location>
        <begin position="130"/>
        <end position="151"/>
    </location>
</feature>
<reference evidence="2" key="1">
    <citation type="submission" date="2020-11" db="EMBL/GenBank/DDBJ databases">
        <authorList>
            <person name="Tran Van P."/>
        </authorList>
    </citation>
    <scope>NUCLEOTIDE SEQUENCE</scope>
</reference>
<evidence type="ECO:0000313" key="2">
    <source>
        <dbReference type="EMBL" id="CAD7230768.1"/>
    </source>
</evidence>
<evidence type="ECO:0000256" key="1">
    <source>
        <dbReference type="SAM" id="MobiDB-lite"/>
    </source>
</evidence>
<proteinExistence type="predicted"/>
<feature type="compositionally biased region" description="Basic and acidic residues" evidence="1">
    <location>
        <begin position="136"/>
        <end position="151"/>
    </location>
</feature>
<organism evidence="2">
    <name type="scientific">Cyprideis torosa</name>
    <dbReference type="NCBI Taxonomy" id="163714"/>
    <lineage>
        <taxon>Eukaryota</taxon>
        <taxon>Metazoa</taxon>
        <taxon>Ecdysozoa</taxon>
        <taxon>Arthropoda</taxon>
        <taxon>Crustacea</taxon>
        <taxon>Oligostraca</taxon>
        <taxon>Ostracoda</taxon>
        <taxon>Podocopa</taxon>
        <taxon>Podocopida</taxon>
        <taxon>Cytherocopina</taxon>
        <taxon>Cytheroidea</taxon>
        <taxon>Cytherideidae</taxon>
        <taxon>Cyprideis</taxon>
    </lineage>
</organism>
<feature type="non-terminal residue" evidence="2">
    <location>
        <position position="1"/>
    </location>
</feature>
<gene>
    <name evidence="2" type="ORF">CTOB1V02_LOCUS8624</name>
</gene>
<feature type="non-terminal residue" evidence="2">
    <location>
        <position position="151"/>
    </location>
</feature>
<dbReference type="EMBL" id="OB662936">
    <property type="protein sequence ID" value="CAD7230768.1"/>
    <property type="molecule type" value="Genomic_DNA"/>
</dbReference>
<sequence length="151" mass="16326">NASQPQPSLQFQLLEDERGQIDLCFPFPVDSIRLSARNLSERQMLEQPPPDPLQMPGGRGLCPSERQAPVEVAVEKEEEVLPPKEKGQTVAVAGSVEAVAVEVGAVEILLGILLLANRCRSEAAQNIDATGRAAPHAHDKGGDWNLRSECE</sequence>
<protein>
    <submittedName>
        <fullName evidence="2">Uncharacterized protein</fullName>
    </submittedName>
</protein>
<name>A0A7R8WFN7_9CRUS</name>
<dbReference type="AlphaFoldDB" id="A0A7R8WFN7"/>
<accession>A0A7R8WFN7</accession>